<evidence type="ECO:0000259" key="4">
    <source>
        <dbReference type="Pfam" id="PF13649"/>
    </source>
</evidence>
<proteinExistence type="predicted"/>
<dbReference type="GO" id="GO:0032259">
    <property type="term" value="P:methylation"/>
    <property type="evidence" value="ECO:0007669"/>
    <property type="project" value="UniProtKB-KW"/>
</dbReference>
<name>A0A6M5YTP5_9BACT</name>
<dbReference type="GO" id="GO:0008168">
    <property type="term" value="F:methyltransferase activity"/>
    <property type="evidence" value="ECO:0007669"/>
    <property type="project" value="UniProtKB-KW"/>
</dbReference>
<keyword evidence="1" id="KW-0489">Methyltransferase</keyword>
<protein>
    <recommendedName>
        <fullName evidence="4">Methyltransferase domain-containing protein</fullName>
    </recommendedName>
</protein>
<accession>A0A6M5YTP5</accession>
<keyword evidence="3" id="KW-0949">S-adenosyl-L-methionine</keyword>
<sequence length="296" mass="32339">MIPQVPELIVFRTIGQAWRAWRARSALLAPMWGPSPGQFFAPELHFPELRDVAAAGGPELQPYEGLAGVWDEYASANLPDYPSFLVALARGRRGAMRSVLDLACGTGLLAPRLARVAGDVVGLDASESMLAAARQRVGTRAGCTFERGDFRGFSLGREFDAVVCASNSLNYVADRHELSQVFAAVGKHLRPGGVFVFDTTTELRMRAVSHLYFHAQAGNRRFAIRYEYDAAQQKQTARVILPAGVETHRRIPLGPTEVGAAVEGTGLALDDYFSSAARPRNRRPAAFCFFVVTKRT</sequence>
<dbReference type="SUPFAM" id="SSF53335">
    <property type="entry name" value="S-adenosyl-L-methionine-dependent methyltransferases"/>
    <property type="match status" value="1"/>
</dbReference>
<dbReference type="KEGG" id="ftj:FTUN_4355"/>
<reference evidence="6" key="1">
    <citation type="submission" date="2020-05" db="EMBL/GenBank/DDBJ databases">
        <title>Frigoriglobus tundricola gen. nov., sp. nov., a psychrotolerant cellulolytic planctomycete of the family Gemmataceae with two divergent copies of 16S rRNA gene.</title>
        <authorList>
            <person name="Kulichevskaya I.S."/>
            <person name="Ivanova A.A."/>
            <person name="Naumoff D.G."/>
            <person name="Beletsky A.V."/>
            <person name="Rijpstra W.I.C."/>
            <person name="Sinninghe Damste J.S."/>
            <person name="Mardanov A.V."/>
            <person name="Ravin N.V."/>
            <person name="Dedysh S.N."/>
        </authorList>
    </citation>
    <scope>NUCLEOTIDE SEQUENCE [LARGE SCALE GENOMIC DNA]</scope>
    <source>
        <strain evidence="6">PL17</strain>
    </source>
</reference>
<dbReference type="PANTHER" id="PTHR43464">
    <property type="entry name" value="METHYLTRANSFERASE"/>
    <property type="match status" value="1"/>
</dbReference>
<dbReference type="Gene3D" id="3.40.50.150">
    <property type="entry name" value="Vaccinia Virus protein VP39"/>
    <property type="match status" value="1"/>
</dbReference>
<dbReference type="Pfam" id="PF13649">
    <property type="entry name" value="Methyltransf_25"/>
    <property type="match status" value="1"/>
</dbReference>
<dbReference type="EMBL" id="CP053452">
    <property type="protein sequence ID" value="QJW96796.1"/>
    <property type="molecule type" value="Genomic_DNA"/>
</dbReference>
<dbReference type="InterPro" id="IPR041698">
    <property type="entry name" value="Methyltransf_25"/>
</dbReference>
<dbReference type="InterPro" id="IPR029063">
    <property type="entry name" value="SAM-dependent_MTases_sf"/>
</dbReference>
<evidence type="ECO:0000256" key="2">
    <source>
        <dbReference type="ARBA" id="ARBA00022679"/>
    </source>
</evidence>
<evidence type="ECO:0000256" key="3">
    <source>
        <dbReference type="ARBA" id="ARBA00022691"/>
    </source>
</evidence>
<gene>
    <name evidence="5" type="ORF">FTUN_4355</name>
</gene>
<dbReference type="CDD" id="cd02440">
    <property type="entry name" value="AdoMet_MTases"/>
    <property type="match status" value="1"/>
</dbReference>
<evidence type="ECO:0000313" key="5">
    <source>
        <dbReference type="EMBL" id="QJW96796.1"/>
    </source>
</evidence>
<dbReference type="Proteomes" id="UP000503447">
    <property type="component" value="Chromosome"/>
</dbReference>
<evidence type="ECO:0000256" key="1">
    <source>
        <dbReference type="ARBA" id="ARBA00022603"/>
    </source>
</evidence>
<evidence type="ECO:0000313" key="6">
    <source>
        <dbReference type="Proteomes" id="UP000503447"/>
    </source>
</evidence>
<organism evidence="5 6">
    <name type="scientific">Frigoriglobus tundricola</name>
    <dbReference type="NCBI Taxonomy" id="2774151"/>
    <lineage>
        <taxon>Bacteria</taxon>
        <taxon>Pseudomonadati</taxon>
        <taxon>Planctomycetota</taxon>
        <taxon>Planctomycetia</taxon>
        <taxon>Gemmatales</taxon>
        <taxon>Gemmataceae</taxon>
        <taxon>Frigoriglobus</taxon>
    </lineage>
</organism>
<dbReference type="PANTHER" id="PTHR43464:SF19">
    <property type="entry name" value="UBIQUINONE BIOSYNTHESIS O-METHYLTRANSFERASE, MITOCHONDRIAL"/>
    <property type="match status" value="1"/>
</dbReference>
<keyword evidence="6" id="KW-1185">Reference proteome</keyword>
<keyword evidence="2" id="KW-0808">Transferase</keyword>
<dbReference type="AlphaFoldDB" id="A0A6M5YTP5"/>
<feature type="domain" description="Methyltransferase" evidence="4">
    <location>
        <begin position="99"/>
        <end position="193"/>
    </location>
</feature>